<protein>
    <recommendedName>
        <fullName evidence="3">Protein HflK</fullName>
    </recommendedName>
</protein>
<dbReference type="SMART" id="SM00244">
    <property type="entry name" value="PHB"/>
    <property type="match status" value="1"/>
</dbReference>
<dbReference type="InterPro" id="IPR036013">
    <property type="entry name" value="Band_7/SPFH_dom_sf"/>
</dbReference>
<dbReference type="GO" id="GO:0006508">
    <property type="term" value="P:proteolysis"/>
    <property type="evidence" value="ECO:0007669"/>
    <property type="project" value="UniProtKB-KW"/>
</dbReference>
<proteinExistence type="inferred from homology"/>
<feature type="coiled-coil region" evidence="4">
    <location>
        <begin position="211"/>
        <end position="274"/>
    </location>
</feature>
<sequence length="320" mass="36574">MRVEFPDGREAEINFWKYIWIPIVLLIGLVLATSFHQVDADEEGVLLRFGKQVKTVGPGLQFHLPYPIDKMVKVKTRRVDVQEFGYRSGPGGRITESGYDDESSMLTGDLNIVLAGWDVQFSRENPEQFLFNVKDPIATLRDISQSVMREIMGDRASIPILTIGRAEIQERVRKLIQAQADQFKMGLRINEVNLIFVSPPAQVQAAFNDLNKAEQDAVRFYEEASREYQENVPRAQGQAERIVLESEGFLESRVNRAEGDADRFLEMLRAYEESPEVTRQRLYLETLEKRLPEVGEVWIVDEDMKGVLPLLNLNEGGLKQ</sequence>
<dbReference type="PANTHER" id="PTHR42911:SF2">
    <property type="entry name" value="PROHIBITIN FAMILY PROTEIN"/>
    <property type="match status" value="1"/>
</dbReference>
<keyword evidence="7" id="KW-1185">Reference proteome</keyword>
<comment type="similarity">
    <text evidence="2 3">Belongs to the band 7/mec-2 family. HflK subfamily.</text>
</comment>
<keyword evidence="4" id="KW-0175">Coiled coil</keyword>
<evidence type="ECO:0000256" key="1">
    <source>
        <dbReference type="ARBA" id="ARBA00004167"/>
    </source>
</evidence>
<name>A0A7X1B0K4_9BACT</name>
<dbReference type="NCBIfam" id="TIGR01933">
    <property type="entry name" value="hflK"/>
    <property type="match status" value="1"/>
</dbReference>
<evidence type="ECO:0000259" key="5">
    <source>
        <dbReference type="SMART" id="SM00244"/>
    </source>
</evidence>
<evidence type="ECO:0000256" key="4">
    <source>
        <dbReference type="SAM" id="Coils"/>
    </source>
</evidence>
<dbReference type="EMBL" id="JACHVA010000086">
    <property type="protein sequence ID" value="MBC2602323.1"/>
    <property type="molecule type" value="Genomic_DNA"/>
</dbReference>
<evidence type="ECO:0000313" key="6">
    <source>
        <dbReference type="EMBL" id="MBC2602323.1"/>
    </source>
</evidence>
<comment type="caution">
    <text evidence="6">The sequence shown here is derived from an EMBL/GenBank/DDBJ whole genome shotgun (WGS) entry which is preliminary data.</text>
</comment>
<dbReference type="Pfam" id="PF01145">
    <property type="entry name" value="Band_7"/>
    <property type="match status" value="1"/>
</dbReference>
<dbReference type="SUPFAM" id="SSF117892">
    <property type="entry name" value="Band 7/SPFH domain"/>
    <property type="match status" value="1"/>
</dbReference>
<feature type="transmembrane region" description="Helical" evidence="3">
    <location>
        <begin position="15"/>
        <end position="35"/>
    </location>
</feature>
<accession>A0A7X1B0K4</accession>
<comment type="subcellular location">
    <subcellularLocation>
        <location evidence="1">Membrane</location>
        <topology evidence="1">Single-pass membrane protein</topology>
    </subcellularLocation>
</comment>
<feature type="domain" description="Band 7" evidence="5">
    <location>
        <begin position="33"/>
        <end position="211"/>
    </location>
</feature>
<dbReference type="GO" id="GO:0008233">
    <property type="term" value="F:peptidase activity"/>
    <property type="evidence" value="ECO:0007669"/>
    <property type="project" value="UniProtKB-KW"/>
</dbReference>
<comment type="subunit">
    <text evidence="3">HflC and HflK may interact to form a multimeric complex.</text>
</comment>
<reference evidence="6 7" key="1">
    <citation type="submission" date="2020-07" db="EMBL/GenBank/DDBJ databases">
        <authorList>
            <person name="Feng X."/>
        </authorList>
    </citation>
    <scope>NUCLEOTIDE SEQUENCE [LARGE SCALE GENOMIC DNA]</scope>
    <source>
        <strain evidence="6 7">JCM14086</strain>
    </source>
</reference>
<gene>
    <name evidence="6" type="primary">hflK</name>
    <name evidence="6" type="ORF">H5P30_11095</name>
</gene>
<dbReference type="InterPro" id="IPR010201">
    <property type="entry name" value="HflK"/>
</dbReference>
<keyword evidence="6" id="KW-0645">Protease</keyword>
<keyword evidence="3" id="KW-1133">Transmembrane helix</keyword>
<dbReference type="RefSeq" id="WP_354586689.1">
    <property type="nucleotide sequence ID" value="NZ_JBEPNX010000001.1"/>
</dbReference>
<dbReference type="PANTHER" id="PTHR42911">
    <property type="entry name" value="MODULATOR OF FTSH PROTEASE HFLC"/>
    <property type="match status" value="1"/>
</dbReference>
<dbReference type="AlphaFoldDB" id="A0A7X1B0K4"/>
<evidence type="ECO:0000313" key="7">
    <source>
        <dbReference type="Proteomes" id="UP000525652"/>
    </source>
</evidence>
<comment type="function">
    <text evidence="3">HflC and HflK could encode or regulate a protease.</text>
</comment>
<dbReference type="Proteomes" id="UP000525652">
    <property type="component" value="Unassembled WGS sequence"/>
</dbReference>
<evidence type="ECO:0000256" key="2">
    <source>
        <dbReference type="ARBA" id="ARBA00006971"/>
    </source>
</evidence>
<evidence type="ECO:0000256" key="3">
    <source>
        <dbReference type="RuleBase" id="RU364113"/>
    </source>
</evidence>
<dbReference type="GO" id="GO:0016020">
    <property type="term" value="C:membrane"/>
    <property type="evidence" value="ECO:0007669"/>
    <property type="project" value="UniProtKB-SubCell"/>
</dbReference>
<dbReference type="CDD" id="cd03404">
    <property type="entry name" value="SPFH_HflK"/>
    <property type="match status" value="1"/>
</dbReference>
<organism evidence="6 7">
    <name type="scientific">Puniceicoccus vermicola</name>
    <dbReference type="NCBI Taxonomy" id="388746"/>
    <lineage>
        <taxon>Bacteria</taxon>
        <taxon>Pseudomonadati</taxon>
        <taxon>Verrucomicrobiota</taxon>
        <taxon>Opitutia</taxon>
        <taxon>Puniceicoccales</taxon>
        <taxon>Puniceicoccaceae</taxon>
        <taxon>Puniceicoccus</taxon>
    </lineage>
</organism>
<keyword evidence="6" id="KW-0378">Hydrolase</keyword>
<dbReference type="Gene3D" id="3.30.479.30">
    <property type="entry name" value="Band 7 domain"/>
    <property type="match status" value="1"/>
</dbReference>
<keyword evidence="3" id="KW-0812">Transmembrane</keyword>
<dbReference type="InterPro" id="IPR001107">
    <property type="entry name" value="Band_7"/>
</dbReference>
<keyword evidence="3" id="KW-0472">Membrane</keyword>